<evidence type="ECO:0000256" key="1">
    <source>
        <dbReference type="SAM" id="MobiDB-lite"/>
    </source>
</evidence>
<reference evidence="2" key="2">
    <citation type="submission" date="2023-05" db="EMBL/GenBank/DDBJ databases">
        <authorList>
            <consortium name="Lawrence Berkeley National Laboratory"/>
            <person name="Steindorff A."/>
            <person name="Hensen N."/>
            <person name="Bonometti L."/>
            <person name="Westerberg I."/>
            <person name="Brannstrom I.O."/>
            <person name="Guillou S."/>
            <person name="Cros-Aarteil S."/>
            <person name="Calhoun S."/>
            <person name="Haridas S."/>
            <person name="Kuo A."/>
            <person name="Mondo S."/>
            <person name="Pangilinan J."/>
            <person name="Riley R."/>
            <person name="Labutti K."/>
            <person name="Andreopoulos B."/>
            <person name="Lipzen A."/>
            <person name="Chen C."/>
            <person name="Yanf M."/>
            <person name="Daum C."/>
            <person name="Ng V."/>
            <person name="Clum A."/>
            <person name="Ohm R."/>
            <person name="Martin F."/>
            <person name="Silar P."/>
            <person name="Natvig D."/>
            <person name="Lalanne C."/>
            <person name="Gautier V."/>
            <person name="Ament-Velasquez S.L."/>
            <person name="Kruys A."/>
            <person name="Hutchinson M.I."/>
            <person name="Powell A.J."/>
            <person name="Barry K."/>
            <person name="Miller A.N."/>
            <person name="Grigoriev I.V."/>
            <person name="Debuchy R."/>
            <person name="Gladieux P."/>
            <person name="Thoren M.H."/>
            <person name="Johannesson H."/>
        </authorList>
    </citation>
    <scope>NUCLEOTIDE SEQUENCE</scope>
    <source>
        <strain evidence="2">PSN243</strain>
    </source>
</reference>
<evidence type="ECO:0008006" key="4">
    <source>
        <dbReference type="Google" id="ProtNLM"/>
    </source>
</evidence>
<name>A0AAV9H1Z0_9PEZI</name>
<comment type="caution">
    <text evidence="2">The sequence shown here is derived from an EMBL/GenBank/DDBJ whole genome shotgun (WGS) entry which is preliminary data.</text>
</comment>
<feature type="compositionally biased region" description="Polar residues" evidence="1">
    <location>
        <begin position="64"/>
        <end position="80"/>
    </location>
</feature>
<protein>
    <recommendedName>
        <fullName evidence="4">Secreted protein</fullName>
    </recommendedName>
</protein>
<gene>
    <name evidence="2" type="ORF">QBC34DRAFT_395809</name>
</gene>
<proteinExistence type="predicted"/>
<reference evidence="2" key="1">
    <citation type="journal article" date="2023" name="Mol. Phylogenet. Evol.">
        <title>Genome-scale phylogeny and comparative genomics of the fungal order Sordariales.</title>
        <authorList>
            <person name="Hensen N."/>
            <person name="Bonometti L."/>
            <person name="Westerberg I."/>
            <person name="Brannstrom I.O."/>
            <person name="Guillou S."/>
            <person name="Cros-Aarteil S."/>
            <person name="Calhoun S."/>
            <person name="Haridas S."/>
            <person name="Kuo A."/>
            <person name="Mondo S."/>
            <person name="Pangilinan J."/>
            <person name="Riley R."/>
            <person name="LaButti K."/>
            <person name="Andreopoulos B."/>
            <person name="Lipzen A."/>
            <person name="Chen C."/>
            <person name="Yan M."/>
            <person name="Daum C."/>
            <person name="Ng V."/>
            <person name="Clum A."/>
            <person name="Steindorff A."/>
            <person name="Ohm R.A."/>
            <person name="Martin F."/>
            <person name="Silar P."/>
            <person name="Natvig D.O."/>
            <person name="Lalanne C."/>
            <person name="Gautier V."/>
            <person name="Ament-Velasquez S.L."/>
            <person name="Kruys A."/>
            <person name="Hutchinson M.I."/>
            <person name="Powell A.J."/>
            <person name="Barry K."/>
            <person name="Miller A.N."/>
            <person name="Grigoriev I.V."/>
            <person name="Debuchy R."/>
            <person name="Gladieux P."/>
            <person name="Hiltunen Thoren M."/>
            <person name="Johannesson H."/>
        </authorList>
    </citation>
    <scope>NUCLEOTIDE SEQUENCE</scope>
    <source>
        <strain evidence="2">PSN243</strain>
    </source>
</reference>
<keyword evidence="3" id="KW-1185">Reference proteome</keyword>
<evidence type="ECO:0000313" key="3">
    <source>
        <dbReference type="Proteomes" id="UP001321760"/>
    </source>
</evidence>
<sequence length="80" mass="9049">MLDILACSFPHPRFMLIVLFWNHVCSVGRPQYGVQHNQRLLHLLRIPSLSGTISPTPAQLDPAASTSLMRQAQTGNRRER</sequence>
<organism evidence="2 3">
    <name type="scientific">Podospora aff. communis PSN243</name>
    <dbReference type="NCBI Taxonomy" id="3040156"/>
    <lineage>
        <taxon>Eukaryota</taxon>
        <taxon>Fungi</taxon>
        <taxon>Dikarya</taxon>
        <taxon>Ascomycota</taxon>
        <taxon>Pezizomycotina</taxon>
        <taxon>Sordariomycetes</taxon>
        <taxon>Sordariomycetidae</taxon>
        <taxon>Sordariales</taxon>
        <taxon>Podosporaceae</taxon>
        <taxon>Podospora</taxon>
    </lineage>
</organism>
<feature type="region of interest" description="Disordered" evidence="1">
    <location>
        <begin position="54"/>
        <end position="80"/>
    </location>
</feature>
<dbReference type="AlphaFoldDB" id="A0AAV9H1Z0"/>
<dbReference type="Proteomes" id="UP001321760">
    <property type="component" value="Unassembled WGS sequence"/>
</dbReference>
<dbReference type="EMBL" id="MU865920">
    <property type="protein sequence ID" value="KAK4453493.1"/>
    <property type="molecule type" value="Genomic_DNA"/>
</dbReference>
<accession>A0AAV9H1Z0</accession>
<evidence type="ECO:0000313" key="2">
    <source>
        <dbReference type="EMBL" id="KAK4453493.1"/>
    </source>
</evidence>